<evidence type="ECO:0000313" key="3">
    <source>
        <dbReference type="Proteomes" id="UP000593567"/>
    </source>
</evidence>
<dbReference type="Proteomes" id="UP000593567">
    <property type="component" value="Unassembled WGS sequence"/>
</dbReference>
<evidence type="ECO:0000256" key="1">
    <source>
        <dbReference type="SAM" id="MobiDB-lite"/>
    </source>
</evidence>
<dbReference type="EMBL" id="VXIV02002858">
    <property type="protein sequence ID" value="KAF6022371.1"/>
    <property type="molecule type" value="Genomic_DNA"/>
</dbReference>
<accession>A0A7J7J9V6</accession>
<dbReference type="AlphaFoldDB" id="A0A7J7J9V6"/>
<dbReference type="OrthoDB" id="6351677at2759"/>
<name>A0A7J7J9V6_BUGNE</name>
<evidence type="ECO:0000313" key="2">
    <source>
        <dbReference type="EMBL" id="KAF6022371.1"/>
    </source>
</evidence>
<reference evidence="2" key="1">
    <citation type="submission" date="2020-06" db="EMBL/GenBank/DDBJ databases">
        <title>Draft genome of Bugula neritina, a colonial animal packing powerful symbionts and potential medicines.</title>
        <authorList>
            <person name="Rayko M."/>
        </authorList>
    </citation>
    <scope>NUCLEOTIDE SEQUENCE [LARGE SCALE GENOMIC DNA]</scope>
    <source>
        <strain evidence="2">Kwan_BN1</strain>
    </source>
</reference>
<protein>
    <submittedName>
        <fullName evidence="2">Uncharacterized protein</fullName>
    </submittedName>
</protein>
<proteinExistence type="predicted"/>
<feature type="compositionally biased region" description="Polar residues" evidence="1">
    <location>
        <begin position="131"/>
        <end position="145"/>
    </location>
</feature>
<organism evidence="2 3">
    <name type="scientific">Bugula neritina</name>
    <name type="common">Brown bryozoan</name>
    <name type="synonym">Sertularia neritina</name>
    <dbReference type="NCBI Taxonomy" id="10212"/>
    <lineage>
        <taxon>Eukaryota</taxon>
        <taxon>Metazoa</taxon>
        <taxon>Spiralia</taxon>
        <taxon>Lophotrochozoa</taxon>
        <taxon>Bryozoa</taxon>
        <taxon>Gymnolaemata</taxon>
        <taxon>Cheilostomatida</taxon>
        <taxon>Flustrina</taxon>
        <taxon>Buguloidea</taxon>
        <taxon>Bugulidae</taxon>
        <taxon>Bugula</taxon>
    </lineage>
</organism>
<sequence>MQSRADTYRLFRYDVVTAYFDTDHTQPLLLARHNAVPGMFLIFQSGKLIFCDHIFNGYGNAKKDFQKQLVDCRKLAFRGFSLPRDFKFSPQKGRQGLRSPWGGQIGGAGVDKYGSPGTTPSMPRIDRRSDCQSPDSVSTFEYQIG</sequence>
<comment type="caution">
    <text evidence="2">The sequence shown here is derived from an EMBL/GenBank/DDBJ whole genome shotgun (WGS) entry which is preliminary data.</text>
</comment>
<feature type="region of interest" description="Disordered" evidence="1">
    <location>
        <begin position="88"/>
        <end position="145"/>
    </location>
</feature>
<keyword evidence="3" id="KW-1185">Reference proteome</keyword>
<gene>
    <name evidence="2" type="ORF">EB796_019311</name>
</gene>